<organism evidence="3 4">
    <name type="scientific">Cladonia borealis</name>
    <dbReference type="NCBI Taxonomy" id="184061"/>
    <lineage>
        <taxon>Eukaryota</taxon>
        <taxon>Fungi</taxon>
        <taxon>Dikarya</taxon>
        <taxon>Ascomycota</taxon>
        <taxon>Pezizomycotina</taxon>
        <taxon>Lecanoromycetes</taxon>
        <taxon>OSLEUM clade</taxon>
        <taxon>Lecanoromycetidae</taxon>
        <taxon>Lecanorales</taxon>
        <taxon>Lecanorineae</taxon>
        <taxon>Cladoniaceae</taxon>
        <taxon>Cladonia</taxon>
    </lineage>
</organism>
<feature type="coiled-coil region" evidence="1">
    <location>
        <begin position="102"/>
        <end position="132"/>
    </location>
</feature>
<dbReference type="EMBL" id="JAFEKC020000006">
    <property type="protein sequence ID" value="KAK0514032.1"/>
    <property type="molecule type" value="Genomic_DNA"/>
</dbReference>
<protein>
    <submittedName>
        <fullName evidence="3">Uncharacterized protein</fullName>
    </submittedName>
</protein>
<feature type="coiled-coil region" evidence="1">
    <location>
        <begin position="202"/>
        <end position="229"/>
    </location>
</feature>
<dbReference type="AlphaFoldDB" id="A0AA39V344"/>
<dbReference type="Proteomes" id="UP001166286">
    <property type="component" value="Unassembled WGS sequence"/>
</dbReference>
<evidence type="ECO:0000313" key="4">
    <source>
        <dbReference type="Proteomes" id="UP001166286"/>
    </source>
</evidence>
<name>A0AA39V344_9LECA</name>
<accession>A0AA39V344</accession>
<comment type="caution">
    <text evidence="3">The sequence shown here is derived from an EMBL/GenBank/DDBJ whole genome shotgun (WGS) entry which is preliminary data.</text>
</comment>
<proteinExistence type="predicted"/>
<reference evidence="3" key="1">
    <citation type="submission" date="2023-03" db="EMBL/GenBank/DDBJ databases">
        <title>Complete genome of Cladonia borealis.</title>
        <authorList>
            <person name="Park H."/>
        </authorList>
    </citation>
    <scope>NUCLEOTIDE SEQUENCE</scope>
    <source>
        <strain evidence="3">ANT050790</strain>
    </source>
</reference>
<gene>
    <name evidence="3" type="ORF">JMJ35_003754</name>
</gene>
<evidence type="ECO:0000313" key="3">
    <source>
        <dbReference type="EMBL" id="KAK0514032.1"/>
    </source>
</evidence>
<sequence length="514" mass="58788">MFGTFTRIWGPSSSAPNESHTSHPRKSATTDETMDSDGSEDVMMIPESAPVTEGRPNSPPRASDGQSMTRDTFEDYEQKQTEYYSRLNNQIFRLQKLDQASSENIQRLLKELASKMEEVQEAQRGLADTQIQLNACKEAQKRLEEGRLRDQAELKACKTELREWRGTVAHIHNIAKDLPTEQKAHEATQRGLQAYNARQDHAQDNGTELQDLREKLAASRRELSACKDDLFRLQPIAQIADSDISKDFDFICQQIVNWIDGELLSFEQANPHLSQEDFFAVGGDIKIARRLQKDTELEEYLSRHMIHRYLEAKLFGQNCALLGLPRGAREFLERTERSMAKLDPPRDRATIAAWRSETFKAIARTEESQQLREKQIQAMTMSMSESFSETFPVVFGNSERMERFHIQVMEPASKLATTLRESCSTYWFHITETPFLEFKPLTANQIKSNCMVDIKTRMTLKPNTGVVADKNGVCGKCIIMLEPVLYRVNEGKKDSTLRKGAFLVELDHPITKRK</sequence>
<feature type="region of interest" description="Disordered" evidence="2">
    <location>
        <begin position="1"/>
        <end position="73"/>
    </location>
</feature>
<evidence type="ECO:0000256" key="2">
    <source>
        <dbReference type="SAM" id="MobiDB-lite"/>
    </source>
</evidence>
<evidence type="ECO:0000256" key="1">
    <source>
        <dbReference type="SAM" id="Coils"/>
    </source>
</evidence>
<keyword evidence="1" id="KW-0175">Coiled coil</keyword>
<keyword evidence="4" id="KW-1185">Reference proteome</keyword>